<dbReference type="RefSeq" id="WP_210039255.1">
    <property type="nucleotide sequence ID" value="NZ_JBHLVU010000043.1"/>
</dbReference>
<evidence type="ECO:0000313" key="7">
    <source>
        <dbReference type="EMBL" id="MBW7455306.1"/>
    </source>
</evidence>
<dbReference type="InterPro" id="IPR020449">
    <property type="entry name" value="Tscrpt_reg_AraC-type_HTH"/>
</dbReference>
<dbReference type="PRINTS" id="PR00032">
    <property type="entry name" value="HTHARAC"/>
</dbReference>
<gene>
    <name evidence="7" type="ORF">K0U00_14870</name>
</gene>
<sequence length="537" mass="62380">MYQLLIVDDEAYTAKVIAEGVQWERMGISTVHISTNIRRAKEVIAHHQVDLIICDIEMPQGSGLELLEWVKEHEPSIVCIFLTCHADFKYAQRAVQLGSFEYLLKPIQFPEIEKVAGKALAAISVEREKLSDRENYLKYHELWSSHEPVFIEHFWRDLLTDIIPPKPRNIREYLAKGNIAYSEEAKHLPVLIRIQRWHMEIPVHEAQARELPLQNVMKELLGEHRIKGQLVQVNREVQLLIMDDLADDVSAPGTLQFLLRTFISVSGEYLNCDLCCYVGEAVPAHEMAAMYKALMNMDADNIRKKNQVLTLSYKPLPNAGKAGNLEPPMHVWMELLKQNSEKELLSEIHVYLNAPDRDERLSAKWLREFYQNFLQIVYHVLHLKGLQAHQIFEEHMEISLNATRSIDHLFQWIQVLVRQSVQHARDVEKTVNVVEKAKSYMMRNLSDAELSREDIAAHVYLNPDYLTRIFKKETGMTISDFVVRERMELAKELLRKTNKHINSIASSIGYSNFSHFSRIFKKSTGLTPQEYRHTHDK</sequence>
<keyword evidence="1" id="KW-0805">Transcription regulation</keyword>
<dbReference type="PANTHER" id="PTHR43280">
    <property type="entry name" value="ARAC-FAMILY TRANSCRIPTIONAL REGULATOR"/>
    <property type="match status" value="1"/>
</dbReference>
<dbReference type="Gene3D" id="1.10.10.60">
    <property type="entry name" value="Homeodomain-like"/>
    <property type="match status" value="2"/>
</dbReference>
<dbReference type="Pfam" id="PF00072">
    <property type="entry name" value="Response_reg"/>
    <property type="match status" value="1"/>
</dbReference>
<dbReference type="SUPFAM" id="SSF46689">
    <property type="entry name" value="Homeodomain-like"/>
    <property type="match status" value="2"/>
</dbReference>
<evidence type="ECO:0000313" key="8">
    <source>
        <dbReference type="Proteomes" id="UP001519887"/>
    </source>
</evidence>
<reference evidence="7 8" key="1">
    <citation type="submission" date="2021-07" db="EMBL/GenBank/DDBJ databases">
        <title>Paenibacillus radiodurans sp. nov., isolated from the southeastern edge of Tengger Desert.</title>
        <authorList>
            <person name="Zhang G."/>
        </authorList>
    </citation>
    <scope>NUCLEOTIDE SEQUENCE [LARGE SCALE GENOMIC DNA]</scope>
    <source>
        <strain evidence="7 8">CCM 7311</strain>
    </source>
</reference>
<feature type="domain" description="Response regulatory" evidence="6">
    <location>
        <begin position="3"/>
        <end position="120"/>
    </location>
</feature>
<dbReference type="CDD" id="cd17536">
    <property type="entry name" value="REC_YesN-like"/>
    <property type="match status" value="1"/>
</dbReference>
<dbReference type="SUPFAM" id="SSF52172">
    <property type="entry name" value="CheY-like"/>
    <property type="match status" value="1"/>
</dbReference>
<evidence type="ECO:0000259" key="6">
    <source>
        <dbReference type="PROSITE" id="PS50110"/>
    </source>
</evidence>
<comment type="caution">
    <text evidence="7">The sequence shown here is derived from an EMBL/GenBank/DDBJ whole genome shotgun (WGS) entry which is preliminary data.</text>
</comment>
<dbReference type="Proteomes" id="UP001519887">
    <property type="component" value="Unassembled WGS sequence"/>
</dbReference>
<feature type="domain" description="HTH araC/xylS-type" evidence="5">
    <location>
        <begin position="435"/>
        <end position="534"/>
    </location>
</feature>
<dbReference type="InterPro" id="IPR018062">
    <property type="entry name" value="HTH_AraC-typ_CS"/>
</dbReference>
<dbReference type="PANTHER" id="PTHR43280:SF2">
    <property type="entry name" value="HTH-TYPE TRANSCRIPTIONAL REGULATOR EXSA"/>
    <property type="match status" value="1"/>
</dbReference>
<keyword evidence="3" id="KW-0804">Transcription</keyword>
<dbReference type="InterPro" id="IPR011006">
    <property type="entry name" value="CheY-like_superfamily"/>
</dbReference>
<protein>
    <submittedName>
        <fullName evidence="7">Response regulator</fullName>
    </submittedName>
</protein>
<keyword evidence="2" id="KW-0238">DNA-binding</keyword>
<dbReference type="InterPro" id="IPR018060">
    <property type="entry name" value="HTH_AraC"/>
</dbReference>
<name>A0ABS7C344_9BACL</name>
<keyword evidence="8" id="KW-1185">Reference proteome</keyword>
<dbReference type="Gene3D" id="3.40.50.2300">
    <property type="match status" value="1"/>
</dbReference>
<dbReference type="Pfam" id="PF12833">
    <property type="entry name" value="HTH_18"/>
    <property type="match status" value="1"/>
</dbReference>
<dbReference type="InterPro" id="IPR009057">
    <property type="entry name" value="Homeodomain-like_sf"/>
</dbReference>
<keyword evidence="4" id="KW-0597">Phosphoprotein</keyword>
<feature type="modified residue" description="4-aspartylphosphate" evidence="4">
    <location>
        <position position="55"/>
    </location>
</feature>
<dbReference type="PROSITE" id="PS00041">
    <property type="entry name" value="HTH_ARAC_FAMILY_1"/>
    <property type="match status" value="1"/>
</dbReference>
<evidence type="ECO:0000256" key="2">
    <source>
        <dbReference type="ARBA" id="ARBA00023125"/>
    </source>
</evidence>
<accession>A0ABS7C344</accession>
<evidence type="ECO:0000256" key="3">
    <source>
        <dbReference type="ARBA" id="ARBA00023163"/>
    </source>
</evidence>
<organism evidence="7 8">
    <name type="scientific">Paenibacillus sepulcri</name>
    <dbReference type="NCBI Taxonomy" id="359917"/>
    <lineage>
        <taxon>Bacteria</taxon>
        <taxon>Bacillati</taxon>
        <taxon>Bacillota</taxon>
        <taxon>Bacilli</taxon>
        <taxon>Bacillales</taxon>
        <taxon>Paenibacillaceae</taxon>
        <taxon>Paenibacillus</taxon>
    </lineage>
</organism>
<dbReference type="SMART" id="SM00342">
    <property type="entry name" value="HTH_ARAC"/>
    <property type="match status" value="1"/>
</dbReference>
<dbReference type="PROSITE" id="PS50110">
    <property type="entry name" value="RESPONSE_REGULATORY"/>
    <property type="match status" value="1"/>
</dbReference>
<evidence type="ECO:0000256" key="1">
    <source>
        <dbReference type="ARBA" id="ARBA00023015"/>
    </source>
</evidence>
<dbReference type="InterPro" id="IPR001789">
    <property type="entry name" value="Sig_transdc_resp-reg_receiver"/>
</dbReference>
<dbReference type="SMART" id="SM00448">
    <property type="entry name" value="REC"/>
    <property type="match status" value="1"/>
</dbReference>
<proteinExistence type="predicted"/>
<dbReference type="PROSITE" id="PS01124">
    <property type="entry name" value="HTH_ARAC_FAMILY_2"/>
    <property type="match status" value="1"/>
</dbReference>
<dbReference type="EMBL" id="JAHZIK010000339">
    <property type="protein sequence ID" value="MBW7455306.1"/>
    <property type="molecule type" value="Genomic_DNA"/>
</dbReference>
<evidence type="ECO:0000256" key="4">
    <source>
        <dbReference type="PROSITE-ProRule" id="PRU00169"/>
    </source>
</evidence>
<evidence type="ECO:0000259" key="5">
    <source>
        <dbReference type="PROSITE" id="PS01124"/>
    </source>
</evidence>